<proteinExistence type="predicted"/>
<sequence length="87" mass="9610">MLFVMFHIFPLATVLIGTVANGKNWRKSAAYVTGEYPAHSPFFMTQLTMFPLTNGSHAIPPEIGTGQENAIQPIIARSTGKFPLDRF</sequence>
<accession>A0A2S9JP88</accession>
<evidence type="ECO:0000313" key="1">
    <source>
        <dbReference type="EMBL" id="PRD55058.1"/>
    </source>
</evidence>
<keyword evidence="2" id="KW-1185">Reference proteome</keyword>
<dbReference type="Proteomes" id="UP000238563">
    <property type="component" value="Unassembled WGS sequence"/>
</dbReference>
<protein>
    <submittedName>
        <fullName evidence="1">Uncharacterized protein</fullName>
    </submittedName>
</protein>
<gene>
    <name evidence="1" type="ORF">C5750_07650</name>
</gene>
<dbReference type="RefSeq" id="WP_105733288.1">
    <property type="nucleotide sequence ID" value="NZ_PVBT01000002.1"/>
</dbReference>
<evidence type="ECO:0000313" key="2">
    <source>
        <dbReference type="Proteomes" id="UP000238563"/>
    </source>
</evidence>
<name>A0A2S9JP88_9HYPH</name>
<dbReference type="EMBL" id="PVBT01000002">
    <property type="protein sequence ID" value="PRD55058.1"/>
    <property type="molecule type" value="Genomic_DNA"/>
</dbReference>
<dbReference type="AlphaFoldDB" id="A0A2S9JP88"/>
<comment type="caution">
    <text evidence="1">The sequence shown here is derived from an EMBL/GenBank/DDBJ whole genome shotgun (WGS) entry which is preliminary data.</text>
</comment>
<organism evidence="1 2">
    <name type="scientific">Phyllobacterium myrsinacearum</name>
    <dbReference type="NCBI Taxonomy" id="28101"/>
    <lineage>
        <taxon>Bacteria</taxon>
        <taxon>Pseudomonadati</taxon>
        <taxon>Pseudomonadota</taxon>
        <taxon>Alphaproteobacteria</taxon>
        <taxon>Hyphomicrobiales</taxon>
        <taxon>Phyllobacteriaceae</taxon>
        <taxon>Phyllobacterium</taxon>
    </lineage>
</organism>
<reference evidence="1 2" key="1">
    <citation type="submission" date="2018-02" db="EMBL/GenBank/DDBJ databases">
        <title>The draft genome of Phyllobacterium myrsinacearum DSM5892.</title>
        <authorList>
            <person name="Li L."/>
            <person name="Liu L."/>
            <person name="Zhang X."/>
            <person name="Wang T."/>
        </authorList>
    </citation>
    <scope>NUCLEOTIDE SEQUENCE [LARGE SCALE GENOMIC DNA]</scope>
    <source>
        <strain evidence="1 2">DSM 5892</strain>
    </source>
</reference>